<dbReference type="InterPro" id="IPR001846">
    <property type="entry name" value="VWF_type-D"/>
</dbReference>
<dbReference type="SUPFAM" id="SSF57567">
    <property type="entry name" value="Serine protease inhibitors"/>
    <property type="match status" value="1"/>
</dbReference>
<dbReference type="PROSITE" id="PS01186">
    <property type="entry name" value="EGF_2"/>
    <property type="match status" value="1"/>
</dbReference>
<dbReference type="InterPro" id="IPR000742">
    <property type="entry name" value="EGF"/>
</dbReference>
<dbReference type="PANTHER" id="PTHR46160:SF9">
    <property type="entry name" value="PROTEIN PRY2-RELATED"/>
    <property type="match status" value="1"/>
</dbReference>
<dbReference type="PROSITE" id="PS51233">
    <property type="entry name" value="VWFD"/>
    <property type="match status" value="1"/>
</dbReference>
<dbReference type="InParanoid" id="K1P5E6"/>
<sequence>METNFGKGIPGCPHTCGFTFKGNCTLPFAEGCKCKAGYLWDGNKCVKPSNCGCTTPEGDYISIGKTLTTNDCSMVYKCEKVNGKATLQSKQGPCVNTNCIFRNDQPKCTDCKQGYKKTSTGCIPTTPLPSSPATQTQLFASPEAVTTKGPVKITTPKRPMTFTMEVASPLPSLPEIQTQGYAPPQVTTKGPEQVTTPERMMTFTMKATTTLYDKTTTHERYETSTVEVKCEDRKCQSNALCKGNKCVCANGYIENEGICEVKCVDSECQANAVCRHNKCTCKIGFVEIDGSCEKKCHSFNCPRFASCVNNKCACNRGYVMIGERCEVKCDVSKCARNAICRNNKCQCKSGYIGNGVTKCQESCGGKVCGKNARCTNYGRRKKCKCISGFYGDGITCTVLCGWKRLRCGDNASCYRGKCKCDGGFEGDGIVCKKLCTCSITSHNWYNLYDGNFLRFAGTCKYTLSRHINPKLDCQYNAEIKYKKTDSPKRGSALEFMEITAFGKKIHLGRNLEVMVDDLQIYLPYTSTSIIIHYSGLGVMVLFNQCSIRLFWNGRGLVTLSVPLDFGSSLTGICGNCNAKRDDLKTSEGKDVSKYGKKAGAFVGKSHLVVESDNNQT</sequence>
<dbReference type="AlphaFoldDB" id="K1P5E6"/>
<dbReference type="InterPro" id="IPR036084">
    <property type="entry name" value="Ser_inhib-like_sf"/>
</dbReference>
<gene>
    <name evidence="1" type="ORF">CGI_10010556</name>
</gene>
<protein>
    <submittedName>
        <fullName evidence="1">Tenascin-X</fullName>
    </submittedName>
</protein>
<proteinExistence type="predicted"/>
<dbReference type="Gene3D" id="2.10.25.10">
    <property type="entry name" value="Laminin"/>
    <property type="match status" value="2"/>
</dbReference>
<dbReference type="SMART" id="SM00216">
    <property type="entry name" value="VWD"/>
    <property type="match status" value="1"/>
</dbReference>
<organism evidence="1">
    <name type="scientific">Magallana gigas</name>
    <name type="common">Pacific oyster</name>
    <name type="synonym">Crassostrea gigas</name>
    <dbReference type="NCBI Taxonomy" id="29159"/>
    <lineage>
        <taxon>Eukaryota</taxon>
        <taxon>Metazoa</taxon>
        <taxon>Spiralia</taxon>
        <taxon>Lophotrochozoa</taxon>
        <taxon>Mollusca</taxon>
        <taxon>Bivalvia</taxon>
        <taxon>Autobranchia</taxon>
        <taxon>Pteriomorphia</taxon>
        <taxon>Ostreida</taxon>
        <taxon>Ostreoidea</taxon>
        <taxon>Ostreidae</taxon>
        <taxon>Magallana</taxon>
    </lineage>
</organism>
<dbReference type="SMART" id="SM00181">
    <property type="entry name" value="EGF"/>
    <property type="match status" value="7"/>
</dbReference>
<dbReference type="EMBL" id="JH817601">
    <property type="protein sequence ID" value="EKC18867.1"/>
    <property type="molecule type" value="Genomic_DNA"/>
</dbReference>
<dbReference type="InterPro" id="IPR052749">
    <property type="entry name" value="Alpha-tectorin"/>
</dbReference>
<evidence type="ECO:0000313" key="1">
    <source>
        <dbReference type="EMBL" id="EKC18867.1"/>
    </source>
</evidence>
<dbReference type="PANTHER" id="PTHR46160">
    <property type="entry name" value="ALPHA-TECTORIN-RELATED"/>
    <property type="match status" value="1"/>
</dbReference>
<dbReference type="HOGENOM" id="CLU_443628_0_0_1"/>
<dbReference type="CDD" id="cd19941">
    <property type="entry name" value="TIL"/>
    <property type="match status" value="1"/>
</dbReference>
<dbReference type="Pfam" id="PF00094">
    <property type="entry name" value="VWD"/>
    <property type="match status" value="1"/>
</dbReference>
<name>K1P5E6_MAGGI</name>
<reference evidence="1" key="1">
    <citation type="journal article" date="2012" name="Nature">
        <title>The oyster genome reveals stress adaptation and complexity of shell formation.</title>
        <authorList>
            <person name="Zhang G."/>
            <person name="Fang X."/>
            <person name="Guo X."/>
            <person name="Li L."/>
            <person name="Luo R."/>
            <person name="Xu F."/>
            <person name="Yang P."/>
            <person name="Zhang L."/>
            <person name="Wang X."/>
            <person name="Qi H."/>
            <person name="Xiong Z."/>
            <person name="Que H."/>
            <person name="Xie Y."/>
            <person name="Holland P.W."/>
            <person name="Paps J."/>
            <person name="Zhu Y."/>
            <person name="Wu F."/>
            <person name="Chen Y."/>
            <person name="Wang J."/>
            <person name="Peng C."/>
            <person name="Meng J."/>
            <person name="Yang L."/>
            <person name="Liu J."/>
            <person name="Wen B."/>
            <person name="Zhang N."/>
            <person name="Huang Z."/>
            <person name="Zhu Q."/>
            <person name="Feng Y."/>
            <person name="Mount A."/>
            <person name="Hedgecock D."/>
            <person name="Xu Z."/>
            <person name="Liu Y."/>
            <person name="Domazet-Loso T."/>
            <person name="Du Y."/>
            <person name="Sun X."/>
            <person name="Zhang S."/>
            <person name="Liu B."/>
            <person name="Cheng P."/>
            <person name="Jiang X."/>
            <person name="Li J."/>
            <person name="Fan D."/>
            <person name="Wang W."/>
            <person name="Fu W."/>
            <person name="Wang T."/>
            <person name="Wang B."/>
            <person name="Zhang J."/>
            <person name="Peng Z."/>
            <person name="Li Y."/>
            <person name="Li N."/>
            <person name="Wang J."/>
            <person name="Chen M."/>
            <person name="He Y."/>
            <person name="Tan F."/>
            <person name="Song X."/>
            <person name="Zheng Q."/>
            <person name="Huang R."/>
            <person name="Yang H."/>
            <person name="Du X."/>
            <person name="Chen L."/>
            <person name="Yang M."/>
            <person name="Gaffney P.M."/>
            <person name="Wang S."/>
            <person name="Luo L."/>
            <person name="She Z."/>
            <person name="Ming Y."/>
            <person name="Huang W."/>
            <person name="Zhang S."/>
            <person name="Huang B."/>
            <person name="Zhang Y."/>
            <person name="Qu T."/>
            <person name="Ni P."/>
            <person name="Miao G."/>
            <person name="Wang J."/>
            <person name="Wang Q."/>
            <person name="Steinberg C.E."/>
            <person name="Wang H."/>
            <person name="Li N."/>
            <person name="Qian L."/>
            <person name="Zhang G."/>
            <person name="Li Y."/>
            <person name="Yang H."/>
            <person name="Liu X."/>
            <person name="Wang J."/>
            <person name="Yin Y."/>
            <person name="Wang J."/>
        </authorList>
    </citation>
    <scope>NUCLEOTIDE SEQUENCE [LARGE SCALE GENOMIC DNA]</scope>
    <source>
        <strain evidence="1">05x7-T-G4-1.051#20</strain>
    </source>
</reference>
<accession>K1P5E6</accession>